<evidence type="ECO:0000256" key="1">
    <source>
        <dbReference type="ARBA" id="ARBA00022723"/>
    </source>
</evidence>
<dbReference type="Pfam" id="PF00903">
    <property type="entry name" value="Glyoxalase"/>
    <property type="match status" value="1"/>
</dbReference>
<keyword evidence="1" id="KW-0479">Metal-binding</keyword>
<dbReference type="PANTHER" id="PTHR46142">
    <property type="match status" value="1"/>
</dbReference>
<dbReference type="InterPro" id="IPR004360">
    <property type="entry name" value="Glyas_Fos-R_dOase_dom"/>
</dbReference>
<dbReference type="RefSeq" id="WP_007918513.1">
    <property type="nucleotide sequence ID" value="NZ_ADVG01000004.1"/>
</dbReference>
<dbReference type="PROSITE" id="PS00934">
    <property type="entry name" value="GLYOXALASE_I_1"/>
    <property type="match status" value="1"/>
</dbReference>
<dbReference type="STRING" id="485913.Krac_1978"/>
<sequence>MQIRRLDHVSLYVRDVEHSRQFYAQVLGMEEIARPGSFNFPGAWLKKGSAIIHLIGEDTPGRVDAIYAGSYTQHELTLGRDTHVAFEVEDLEAAQQHLKAHNIEIVGGPKPRGDGVTQLYVRDPDGYVIELFSW</sequence>
<dbReference type="OrthoDB" id="9802805at2"/>
<comment type="caution">
    <text evidence="3">The sequence shown here is derived from an EMBL/GenBank/DDBJ whole genome shotgun (WGS) entry which is preliminary data.</text>
</comment>
<reference evidence="3 4" key="1">
    <citation type="journal article" date="2011" name="Stand. Genomic Sci.">
        <title>Non-contiguous finished genome sequence and contextual data of the filamentous soil bacterium Ktedonobacter racemifer type strain (SOSP1-21).</title>
        <authorList>
            <person name="Chang Y.J."/>
            <person name="Land M."/>
            <person name="Hauser L."/>
            <person name="Chertkov O."/>
            <person name="Del Rio T.G."/>
            <person name="Nolan M."/>
            <person name="Copeland A."/>
            <person name="Tice H."/>
            <person name="Cheng J.F."/>
            <person name="Lucas S."/>
            <person name="Han C."/>
            <person name="Goodwin L."/>
            <person name="Pitluck S."/>
            <person name="Ivanova N."/>
            <person name="Ovchinikova G."/>
            <person name="Pati A."/>
            <person name="Chen A."/>
            <person name="Palaniappan K."/>
            <person name="Mavromatis K."/>
            <person name="Liolios K."/>
            <person name="Brettin T."/>
            <person name="Fiebig A."/>
            <person name="Rohde M."/>
            <person name="Abt B."/>
            <person name="Goker M."/>
            <person name="Detter J.C."/>
            <person name="Woyke T."/>
            <person name="Bristow J."/>
            <person name="Eisen J.A."/>
            <person name="Markowitz V."/>
            <person name="Hugenholtz P."/>
            <person name="Kyrpides N.C."/>
            <person name="Klenk H.P."/>
            <person name="Lapidus A."/>
        </authorList>
    </citation>
    <scope>NUCLEOTIDE SEQUENCE [LARGE SCALE GENOMIC DNA]</scope>
    <source>
        <strain evidence="4">DSM 44963</strain>
    </source>
</reference>
<gene>
    <name evidence="3" type="ORF">Krac_1978</name>
</gene>
<evidence type="ECO:0000313" key="4">
    <source>
        <dbReference type="Proteomes" id="UP000004508"/>
    </source>
</evidence>
<keyword evidence="3" id="KW-0560">Oxidoreductase</keyword>
<dbReference type="Proteomes" id="UP000004508">
    <property type="component" value="Unassembled WGS sequence"/>
</dbReference>
<dbReference type="eggNOG" id="COG0346">
    <property type="taxonomic scope" value="Bacteria"/>
</dbReference>
<dbReference type="GO" id="GO:0046872">
    <property type="term" value="F:metal ion binding"/>
    <property type="evidence" value="ECO:0007669"/>
    <property type="project" value="UniProtKB-KW"/>
</dbReference>
<dbReference type="EMBL" id="ADVG01000004">
    <property type="protein sequence ID" value="EFH81270.1"/>
    <property type="molecule type" value="Genomic_DNA"/>
</dbReference>
<feature type="domain" description="VOC" evidence="2">
    <location>
        <begin position="5"/>
        <end position="134"/>
    </location>
</feature>
<dbReference type="AlphaFoldDB" id="D6U432"/>
<name>D6U432_KTERA</name>
<keyword evidence="4" id="KW-1185">Reference proteome</keyword>
<protein>
    <submittedName>
        <fullName evidence="3">Glyoxalase/bleomycin resistance protein/dioxygenase</fullName>
    </submittedName>
</protein>
<dbReference type="Gene3D" id="3.10.180.10">
    <property type="entry name" value="2,3-Dihydroxybiphenyl 1,2-Dioxygenase, domain 1"/>
    <property type="match status" value="1"/>
</dbReference>
<evidence type="ECO:0000313" key="3">
    <source>
        <dbReference type="EMBL" id="EFH81270.1"/>
    </source>
</evidence>
<keyword evidence="3" id="KW-0223">Dioxygenase</keyword>
<evidence type="ECO:0000259" key="2">
    <source>
        <dbReference type="PROSITE" id="PS51819"/>
    </source>
</evidence>
<proteinExistence type="predicted"/>
<organism evidence="3 4">
    <name type="scientific">Ktedonobacter racemifer DSM 44963</name>
    <dbReference type="NCBI Taxonomy" id="485913"/>
    <lineage>
        <taxon>Bacteria</taxon>
        <taxon>Bacillati</taxon>
        <taxon>Chloroflexota</taxon>
        <taxon>Ktedonobacteria</taxon>
        <taxon>Ktedonobacterales</taxon>
        <taxon>Ktedonobacteraceae</taxon>
        <taxon>Ktedonobacter</taxon>
    </lineage>
</organism>
<dbReference type="InterPro" id="IPR018146">
    <property type="entry name" value="Glyoxalase_1_CS"/>
</dbReference>
<dbReference type="InterPro" id="IPR037523">
    <property type="entry name" value="VOC_core"/>
</dbReference>
<dbReference type="PROSITE" id="PS51819">
    <property type="entry name" value="VOC"/>
    <property type="match status" value="1"/>
</dbReference>
<dbReference type="GO" id="GO:0051213">
    <property type="term" value="F:dioxygenase activity"/>
    <property type="evidence" value="ECO:0007669"/>
    <property type="project" value="UniProtKB-KW"/>
</dbReference>
<dbReference type="SUPFAM" id="SSF54593">
    <property type="entry name" value="Glyoxalase/Bleomycin resistance protein/Dihydroxybiphenyl dioxygenase"/>
    <property type="match status" value="1"/>
</dbReference>
<dbReference type="PANTHER" id="PTHR46142:SF3">
    <property type="entry name" value="F18B13.24 PROTEIN"/>
    <property type="match status" value="1"/>
</dbReference>
<accession>D6U432</accession>
<dbReference type="CDD" id="cd07245">
    <property type="entry name" value="VOC_like"/>
    <property type="match status" value="1"/>
</dbReference>
<dbReference type="InParanoid" id="D6U432"/>
<dbReference type="GO" id="GO:0004462">
    <property type="term" value="F:lactoylglutathione lyase activity"/>
    <property type="evidence" value="ECO:0007669"/>
    <property type="project" value="InterPro"/>
</dbReference>
<dbReference type="InterPro" id="IPR029068">
    <property type="entry name" value="Glyas_Bleomycin-R_OHBP_Dase"/>
</dbReference>